<organism evidence="1 2">
    <name type="scientific">Meloidogyne incognita</name>
    <name type="common">Southern root-knot nematode worm</name>
    <name type="synonym">Oxyuris incognita</name>
    <dbReference type="NCBI Taxonomy" id="6306"/>
    <lineage>
        <taxon>Eukaryota</taxon>
        <taxon>Metazoa</taxon>
        <taxon>Ecdysozoa</taxon>
        <taxon>Nematoda</taxon>
        <taxon>Chromadorea</taxon>
        <taxon>Rhabditida</taxon>
        <taxon>Tylenchina</taxon>
        <taxon>Tylenchomorpha</taxon>
        <taxon>Tylenchoidea</taxon>
        <taxon>Meloidogynidae</taxon>
        <taxon>Meloidogyninae</taxon>
        <taxon>Meloidogyne</taxon>
        <taxon>Meloidogyne incognita group</taxon>
    </lineage>
</organism>
<evidence type="ECO:0000313" key="2">
    <source>
        <dbReference type="WBParaSite" id="Minc3s00410g11840"/>
    </source>
</evidence>
<evidence type="ECO:0000313" key="1">
    <source>
        <dbReference type="Proteomes" id="UP000887563"/>
    </source>
</evidence>
<dbReference type="WBParaSite" id="Minc3s00410g11840">
    <property type="protein sequence ID" value="Minc3s00410g11840"/>
    <property type="gene ID" value="Minc3s00410g11840"/>
</dbReference>
<protein>
    <submittedName>
        <fullName evidence="2">Uncharacterized protein</fullName>
    </submittedName>
</protein>
<reference evidence="2" key="1">
    <citation type="submission" date="2022-11" db="UniProtKB">
        <authorList>
            <consortium name="WormBaseParasite"/>
        </authorList>
    </citation>
    <scope>IDENTIFICATION</scope>
</reference>
<dbReference type="InterPro" id="IPR011249">
    <property type="entry name" value="Metalloenz_LuxS/M16"/>
</dbReference>
<proteinExistence type="predicted"/>
<dbReference type="Proteomes" id="UP000887563">
    <property type="component" value="Unplaced"/>
</dbReference>
<accession>A0A914LD03</accession>
<sequence>MKQFRRFHSHSKLSTYGGKLRPKVRSSGLRWRAPAKVWISGLRVSIEDYITEIHHIHGDGKDAGVLYREMQPKEMDTDEIVNRERKELFYQAGSSYAVEKGGRLKDIREVCTLERIKEYHKKYYHLNNLILPEIRCNLVGCCSGRILNW</sequence>
<dbReference type="GO" id="GO:0046872">
    <property type="term" value="F:metal ion binding"/>
    <property type="evidence" value="ECO:0007669"/>
    <property type="project" value="InterPro"/>
</dbReference>
<dbReference type="Gene3D" id="3.30.830.10">
    <property type="entry name" value="Metalloenzyme, LuxS/M16 peptidase-like"/>
    <property type="match status" value="1"/>
</dbReference>
<dbReference type="PANTHER" id="PTHR43016">
    <property type="entry name" value="PRESEQUENCE PROTEASE"/>
    <property type="match status" value="1"/>
</dbReference>
<dbReference type="PANTHER" id="PTHR43016:SF16">
    <property type="entry name" value="METALLOPROTEASE, PUTATIVE (AFU_ORTHOLOGUE AFUA_4G07610)-RELATED"/>
    <property type="match status" value="1"/>
</dbReference>
<name>A0A914LD03_MELIC</name>
<dbReference type="AlphaFoldDB" id="A0A914LD03"/>
<dbReference type="SUPFAM" id="SSF63411">
    <property type="entry name" value="LuxS/MPP-like metallohydrolase"/>
    <property type="match status" value="1"/>
</dbReference>
<keyword evidence="1" id="KW-1185">Reference proteome</keyword>